<feature type="transmembrane region" description="Helical" evidence="8">
    <location>
        <begin position="348"/>
        <end position="370"/>
    </location>
</feature>
<feature type="transmembrane region" description="Helical" evidence="8">
    <location>
        <begin position="167"/>
        <end position="190"/>
    </location>
</feature>
<keyword evidence="4 8" id="KW-1133">Transmembrane helix</keyword>
<evidence type="ECO:0000256" key="4">
    <source>
        <dbReference type="ARBA" id="ARBA00022989"/>
    </source>
</evidence>
<feature type="region of interest" description="Disordered" evidence="7">
    <location>
        <begin position="1"/>
        <end position="24"/>
    </location>
</feature>
<proteinExistence type="predicted"/>
<comment type="subcellular location">
    <subcellularLocation>
        <location evidence="1">Membrane</location>
        <topology evidence="1">Multi-pass membrane protein</topology>
    </subcellularLocation>
</comment>
<feature type="binding site" evidence="6">
    <location>
        <position position="38"/>
    </location>
    <ligand>
        <name>Na(+)</name>
        <dbReference type="ChEBI" id="CHEBI:29101"/>
        <label>1</label>
    </ligand>
</feature>
<dbReference type="PANTHER" id="PTHR42948:SF1">
    <property type="entry name" value="TRANSPORTER"/>
    <property type="match status" value="1"/>
</dbReference>
<feature type="transmembrane region" description="Helical" evidence="8">
    <location>
        <begin position="412"/>
        <end position="432"/>
    </location>
</feature>
<reference evidence="10" key="1">
    <citation type="submission" date="2016-11" db="UniProtKB">
        <authorList>
            <consortium name="WormBaseParasite"/>
        </authorList>
    </citation>
    <scope>IDENTIFICATION</scope>
</reference>
<feature type="transmembrane region" description="Helical" evidence="8">
    <location>
        <begin position="197"/>
        <end position="215"/>
    </location>
</feature>
<feature type="transmembrane region" description="Helical" evidence="8">
    <location>
        <begin position="382"/>
        <end position="400"/>
    </location>
</feature>
<accession>A0A1I8GFN8</accession>
<evidence type="ECO:0000256" key="1">
    <source>
        <dbReference type="ARBA" id="ARBA00004141"/>
    </source>
</evidence>
<name>A0A1I8GFN8_9PLAT</name>
<keyword evidence="9" id="KW-1185">Reference proteome</keyword>
<feature type="binding site" evidence="6">
    <location>
        <position position="361"/>
    </location>
    <ligand>
        <name>Na(+)</name>
        <dbReference type="ChEBI" id="CHEBI:29101"/>
        <label>1</label>
    </ligand>
</feature>
<dbReference type="AlphaFoldDB" id="A0A1I8GFN8"/>
<keyword evidence="3 8" id="KW-0812">Transmembrane</keyword>
<keyword evidence="6" id="KW-0915">Sodium</keyword>
<keyword evidence="5 8" id="KW-0472">Membrane</keyword>
<evidence type="ECO:0000256" key="3">
    <source>
        <dbReference type="ARBA" id="ARBA00022692"/>
    </source>
</evidence>
<feature type="binding site" evidence="6">
    <location>
        <position position="45"/>
    </location>
    <ligand>
        <name>Na(+)</name>
        <dbReference type="ChEBI" id="CHEBI:29101"/>
        <label>1</label>
    </ligand>
</feature>
<dbReference type="SUPFAM" id="SSF161070">
    <property type="entry name" value="SNF-like"/>
    <property type="match status" value="1"/>
</dbReference>
<feature type="transmembrane region" description="Helical" evidence="8">
    <location>
        <begin position="495"/>
        <end position="522"/>
    </location>
</feature>
<dbReference type="GO" id="GO:0046872">
    <property type="term" value="F:metal ion binding"/>
    <property type="evidence" value="ECO:0007669"/>
    <property type="project" value="UniProtKB-KW"/>
</dbReference>
<feature type="binding site" evidence="6">
    <location>
        <position position="41"/>
    </location>
    <ligand>
        <name>Na(+)</name>
        <dbReference type="ChEBI" id="CHEBI:29101"/>
        <label>1</label>
    </ligand>
</feature>
<evidence type="ECO:0000256" key="7">
    <source>
        <dbReference type="SAM" id="MobiDB-lite"/>
    </source>
</evidence>
<dbReference type="Pfam" id="PF00209">
    <property type="entry name" value="SNF"/>
    <property type="match status" value="2"/>
</dbReference>
<dbReference type="PANTHER" id="PTHR42948">
    <property type="entry name" value="TRANSPORTER"/>
    <property type="match status" value="1"/>
</dbReference>
<protein>
    <submittedName>
        <fullName evidence="10">Sodium-dependent transporter</fullName>
    </submittedName>
</protein>
<feature type="binding site" evidence="6">
    <location>
        <position position="282"/>
    </location>
    <ligand>
        <name>Na(+)</name>
        <dbReference type="ChEBI" id="CHEBI:29101"/>
        <label>1</label>
    </ligand>
</feature>
<feature type="transmembrane region" description="Helical" evidence="8">
    <location>
        <begin position="107"/>
        <end position="137"/>
    </location>
</feature>
<dbReference type="InterPro" id="IPR037272">
    <property type="entry name" value="SNS_sf"/>
</dbReference>
<organism evidence="9 10">
    <name type="scientific">Macrostomum lignano</name>
    <dbReference type="NCBI Taxonomy" id="282301"/>
    <lineage>
        <taxon>Eukaryota</taxon>
        <taxon>Metazoa</taxon>
        <taxon>Spiralia</taxon>
        <taxon>Lophotrochozoa</taxon>
        <taxon>Platyhelminthes</taxon>
        <taxon>Rhabditophora</taxon>
        <taxon>Macrostomorpha</taxon>
        <taxon>Macrostomida</taxon>
        <taxon>Macrostomidae</taxon>
        <taxon>Macrostomum</taxon>
    </lineage>
</organism>
<dbReference type="GO" id="GO:0016020">
    <property type="term" value="C:membrane"/>
    <property type="evidence" value="ECO:0007669"/>
    <property type="project" value="UniProtKB-SubCell"/>
</dbReference>
<evidence type="ECO:0000313" key="9">
    <source>
        <dbReference type="Proteomes" id="UP000095280"/>
    </source>
</evidence>
<dbReference type="InterPro" id="IPR000175">
    <property type="entry name" value="Na/ntran_symport"/>
</dbReference>
<dbReference type="Proteomes" id="UP000095280">
    <property type="component" value="Unplaced"/>
</dbReference>
<evidence type="ECO:0000256" key="6">
    <source>
        <dbReference type="PIRSR" id="PIRSR600175-1"/>
    </source>
</evidence>
<sequence length="576" mass="64445">MTEVEYAGNRQHDTDDIEEPKPPQAFSSSAAIVFSCLGTVVGTGNIWRFPRIAAQNSASQGTLIFLVTWFVFLFLWSSPMLLIEYAIGRYFKKSPIQSFRKAMGDKFVWCGAWVTSVTFLISCYYSVVLGWCFYYVYKTIQLSATGELPQAEPESQEIFEAFAEKSYWPIMCHGLAILASGACVIGGITWIEKANMVLVPTLLLIIVGTYCWSVLNKYSDYGIKFLFTPDLEALQDPRLWVDSASQNAFDTGAAMGLIVPYATYMTRKHGVVRFSTLIPAMNNFVSMLCALTIFSTVFSTLIQTQSTLSRTGIVEIIKQSGPASTGLTFIWIPVLFAQVGILGKILCVLFFLCLSFAGVSSLIANFELTSLTLQDFGIPRKYGTPIVIIATFLIGLPSAMEIEILRNQDFVWGFALMLSGIMFQLLVIKYGVRKFQQEVVNDYGEKDWRLTIVTMIIIVVIAPLEAVGLLAWWALELIRSTADEAPGNRWYDYGVETFVTVITEWVALLLLLLFVNVLVYYLRPSWMREDTDESKYANGDGQFELKSSGAYSRPFEPGAVNSAYVNSNENLSDVKY</sequence>
<evidence type="ECO:0000256" key="5">
    <source>
        <dbReference type="ARBA" id="ARBA00023136"/>
    </source>
</evidence>
<dbReference type="WBParaSite" id="maker-uti_cns_0001696-snap-gene-0.12-mRNA-1">
    <property type="protein sequence ID" value="maker-uti_cns_0001696-snap-gene-0.12-mRNA-1"/>
    <property type="gene ID" value="maker-uti_cns_0001696-snap-gene-0.12"/>
</dbReference>
<evidence type="ECO:0000256" key="8">
    <source>
        <dbReference type="SAM" id="Phobius"/>
    </source>
</evidence>
<dbReference type="PRINTS" id="PR00176">
    <property type="entry name" value="NANEUSMPORT"/>
</dbReference>
<keyword evidence="2" id="KW-0813">Transport</keyword>
<keyword evidence="6" id="KW-0479">Metal-binding</keyword>
<evidence type="ECO:0000256" key="2">
    <source>
        <dbReference type="ARBA" id="ARBA00022448"/>
    </source>
</evidence>
<feature type="transmembrane region" description="Helical" evidence="8">
    <location>
        <begin position="284"/>
        <end position="302"/>
    </location>
</feature>
<dbReference type="PROSITE" id="PS50267">
    <property type="entry name" value="NA_NEUROTRAN_SYMP_3"/>
    <property type="match status" value="1"/>
</dbReference>
<feature type="transmembrane region" description="Helical" evidence="8">
    <location>
        <begin position="452"/>
        <end position="475"/>
    </location>
</feature>
<feature type="transmembrane region" description="Helical" evidence="8">
    <location>
        <begin position="62"/>
        <end position="87"/>
    </location>
</feature>
<feature type="transmembrane region" description="Helical" evidence="8">
    <location>
        <begin position="30"/>
        <end position="50"/>
    </location>
</feature>
<evidence type="ECO:0000313" key="10">
    <source>
        <dbReference type="WBParaSite" id="maker-uti_cns_0001696-snap-gene-0.12-mRNA-1"/>
    </source>
</evidence>